<gene>
    <name evidence="1" type="ordered locus">SULAZ_1186</name>
</gene>
<name>C1DVM0_SULAA</name>
<dbReference type="STRING" id="204536.SULAZ_1186"/>
<accession>C1DVM0</accession>
<dbReference type="EMBL" id="CP001229">
    <property type="protein sequence ID" value="ACN99199.1"/>
    <property type="molecule type" value="Genomic_DNA"/>
</dbReference>
<dbReference type="AlphaFoldDB" id="C1DVM0"/>
<organism evidence="1 2">
    <name type="scientific">Sulfurihydrogenibium azorense (strain DSM 15241 / OCM 825 / Az-Fu1)</name>
    <dbReference type="NCBI Taxonomy" id="204536"/>
    <lineage>
        <taxon>Bacteria</taxon>
        <taxon>Pseudomonadati</taxon>
        <taxon>Aquificota</taxon>
        <taxon>Aquificia</taxon>
        <taxon>Aquificales</taxon>
        <taxon>Hydrogenothermaceae</taxon>
        <taxon>Sulfurihydrogenibium</taxon>
    </lineage>
</organism>
<dbReference type="eggNOG" id="ENOG50345CZ">
    <property type="taxonomic scope" value="Bacteria"/>
</dbReference>
<evidence type="ECO:0000313" key="1">
    <source>
        <dbReference type="EMBL" id="ACN99199.1"/>
    </source>
</evidence>
<keyword evidence="2" id="KW-1185">Reference proteome</keyword>
<dbReference type="Proteomes" id="UP000001369">
    <property type="component" value="Chromosome"/>
</dbReference>
<proteinExistence type="predicted"/>
<dbReference type="RefSeq" id="WP_012674517.1">
    <property type="nucleotide sequence ID" value="NC_012438.1"/>
</dbReference>
<dbReference type="HOGENOM" id="CLU_180542_0_0_0"/>
<protein>
    <submittedName>
        <fullName evidence="1">Uncharacterized protein</fullName>
    </submittedName>
</protein>
<reference evidence="1 2" key="1">
    <citation type="journal article" date="2009" name="J. Bacteriol.">
        <title>Complete and draft genome sequences of six members of the Aquificales.</title>
        <authorList>
            <person name="Reysenbach A.L."/>
            <person name="Hamamura N."/>
            <person name="Podar M."/>
            <person name="Griffiths E."/>
            <person name="Ferreira S."/>
            <person name="Hochstein R."/>
            <person name="Heidelberg J."/>
            <person name="Johnson J."/>
            <person name="Mead D."/>
            <person name="Pohorille A."/>
            <person name="Sarmiento M."/>
            <person name="Schweighofer K."/>
            <person name="Seshadri R."/>
            <person name="Voytek M.A."/>
        </authorList>
    </citation>
    <scope>NUCLEOTIDE SEQUENCE [LARGE SCALE GENOMIC DNA]</scope>
    <source>
        <strain evidence="2">Az-Fu1 / DSM 15241 / OCM 825</strain>
    </source>
</reference>
<dbReference type="OrthoDB" id="15326at2"/>
<evidence type="ECO:0000313" key="2">
    <source>
        <dbReference type="Proteomes" id="UP000001369"/>
    </source>
</evidence>
<sequence>MSADFTKAGKDRGDIEAELKNMIISAKVNYNAYIANIDDLSKEELESDLLEYTNQLSKYVIPVIKRAESTQDPKIIKMAHELRSLYEELMSTIKKKLETSP</sequence>
<dbReference type="KEGG" id="saf:SULAZ_1186"/>